<dbReference type="EC" id="1.11.1.27" evidence="6"/>
<dbReference type="Pfam" id="PF08534">
    <property type="entry name" value="Redoxin"/>
    <property type="match status" value="1"/>
</dbReference>
<dbReference type="GO" id="GO:0042744">
    <property type="term" value="P:hydrogen peroxide catabolic process"/>
    <property type="evidence" value="ECO:0007669"/>
    <property type="project" value="TreeGrafter"/>
</dbReference>
<dbReference type="GO" id="GO:0008379">
    <property type="term" value="F:thioredoxin peroxidase activity"/>
    <property type="evidence" value="ECO:0007669"/>
    <property type="project" value="InterPro"/>
</dbReference>
<comment type="catalytic activity">
    <reaction evidence="6">
        <text>a hydroperoxide + 2 glutathione = an alcohol + glutathione disulfide + H2O</text>
        <dbReference type="Rhea" id="RHEA:62632"/>
        <dbReference type="ChEBI" id="CHEBI:15377"/>
        <dbReference type="ChEBI" id="CHEBI:30879"/>
        <dbReference type="ChEBI" id="CHEBI:35924"/>
        <dbReference type="ChEBI" id="CHEBI:57925"/>
        <dbReference type="ChEBI" id="CHEBI:58297"/>
        <dbReference type="EC" id="1.11.1.27"/>
    </reaction>
</comment>
<dbReference type="PROSITE" id="PS51352">
    <property type="entry name" value="THIOREDOXIN_2"/>
    <property type="match status" value="1"/>
</dbReference>
<organism evidence="9 10">
    <name type="scientific">Halomonas ventosae</name>
    <dbReference type="NCBI Taxonomy" id="229007"/>
    <lineage>
        <taxon>Bacteria</taxon>
        <taxon>Pseudomonadati</taxon>
        <taxon>Pseudomonadota</taxon>
        <taxon>Gammaproteobacteria</taxon>
        <taxon>Oceanospirillales</taxon>
        <taxon>Halomonadaceae</taxon>
        <taxon>Halomonas</taxon>
    </lineage>
</organism>
<dbReference type="RefSeq" id="WP_106230023.1">
    <property type="nucleotide sequence ID" value="NZ_PVTM01000004.1"/>
</dbReference>
<evidence type="ECO:0000313" key="9">
    <source>
        <dbReference type="EMBL" id="PRY72196.1"/>
    </source>
</evidence>
<keyword evidence="10" id="KW-1185">Reference proteome</keyword>
<dbReference type="InterPro" id="IPR013766">
    <property type="entry name" value="Thioredoxin_domain"/>
</dbReference>
<dbReference type="EMBL" id="PVTM01000004">
    <property type="protein sequence ID" value="PRY72196.1"/>
    <property type="molecule type" value="Genomic_DNA"/>
</dbReference>
<comment type="similarity">
    <text evidence="6">Belongs to the peroxiredoxin family. Prx5 subfamily.</text>
</comment>
<feature type="region of interest" description="Disordered" evidence="7">
    <location>
        <begin position="1"/>
        <end position="25"/>
    </location>
</feature>
<dbReference type="FunFam" id="3.40.30.10:FF:000020">
    <property type="entry name" value="Peroxiredoxin"/>
    <property type="match status" value="1"/>
</dbReference>
<keyword evidence="3 6" id="KW-0560">Oxidoreductase</keyword>
<dbReference type="SUPFAM" id="SSF52833">
    <property type="entry name" value="Thioredoxin-like"/>
    <property type="match status" value="1"/>
</dbReference>
<dbReference type="PANTHER" id="PTHR10430">
    <property type="entry name" value="PEROXIREDOXIN"/>
    <property type="match status" value="1"/>
</dbReference>
<dbReference type="PANTHER" id="PTHR10430:SF16">
    <property type="entry name" value="PEROXIREDOXIN-5, MITOCHONDRIAL"/>
    <property type="match status" value="1"/>
</dbReference>
<dbReference type="Gene3D" id="3.40.30.10">
    <property type="entry name" value="Glutaredoxin"/>
    <property type="match status" value="1"/>
</dbReference>
<protein>
    <recommendedName>
        <fullName evidence="6">Glutathione-dependent peroxiredoxin</fullName>
        <ecNumber evidence="6">1.11.1.27</ecNumber>
    </recommendedName>
</protein>
<evidence type="ECO:0000256" key="2">
    <source>
        <dbReference type="ARBA" id="ARBA00022862"/>
    </source>
</evidence>
<feature type="active site" description="Cysteine sulfenic acid (-SOH) intermediate" evidence="5">
    <location>
        <position position="49"/>
    </location>
</feature>
<evidence type="ECO:0000259" key="8">
    <source>
        <dbReference type="PROSITE" id="PS51352"/>
    </source>
</evidence>
<keyword evidence="4 6" id="KW-0676">Redox-active center</keyword>
<reference evidence="9 10" key="1">
    <citation type="submission" date="2018-03" db="EMBL/GenBank/DDBJ databases">
        <title>Comparative analysis of microorganisms from saline springs in Andes Mountain Range, Colombia.</title>
        <authorList>
            <person name="Rubin E."/>
        </authorList>
    </citation>
    <scope>NUCLEOTIDE SEQUENCE [LARGE SCALE GENOMIC DNA]</scope>
    <source>
        <strain evidence="9 10">USBA 854</strain>
    </source>
</reference>
<dbReference type="InterPro" id="IPR036249">
    <property type="entry name" value="Thioredoxin-like_sf"/>
</dbReference>
<dbReference type="InterPro" id="IPR037944">
    <property type="entry name" value="PRX5-like"/>
</dbReference>
<accession>A0A2T0VP39</accession>
<proteinExistence type="inferred from homology"/>
<evidence type="ECO:0000256" key="1">
    <source>
        <dbReference type="ARBA" id="ARBA00022559"/>
    </source>
</evidence>
<keyword evidence="2 6" id="KW-0049">Antioxidant</keyword>
<dbReference type="GO" id="GO:0005737">
    <property type="term" value="C:cytoplasm"/>
    <property type="evidence" value="ECO:0007669"/>
    <property type="project" value="TreeGrafter"/>
</dbReference>
<feature type="domain" description="Thioredoxin" evidence="8">
    <location>
        <begin position="3"/>
        <end position="162"/>
    </location>
</feature>
<name>A0A2T0VP39_9GAMM</name>
<evidence type="ECO:0000256" key="6">
    <source>
        <dbReference type="RuleBase" id="RU366011"/>
    </source>
</evidence>
<gene>
    <name evidence="9" type="ORF">BCL64_10413</name>
</gene>
<dbReference type="CDD" id="cd03013">
    <property type="entry name" value="PRX5_like"/>
    <property type="match status" value="1"/>
</dbReference>
<dbReference type="InterPro" id="IPR013740">
    <property type="entry name" value="Redoxin"/>
</dbReference>
<dbReference type="Proteomes" id="UP000239896">
    <property type="component" value="Unassembled WGS sequence"/>
</dbReference>
<evidence type="ECO:0000256" key="4">
    <source>
        <dbReference type="ARBA" id="ARBA00023284"/>
    </source>
</evidence>
<evidence type="ECO:0000256" key="5">
    <source>
        <dbReference type="PIRSR" id="PIRSR637944-1"/>
    </source>
</evidence>
<comment type="caution">
    <text evidence="9">The sequence shown here is derived from an EMBL/GenBank/DDBJ whole genome shotgun (WGS) entry which is preliminary data.</text>
</comment>
<dbReference type="GO" id="GO:0045454">
    <property type="term" value="P:cell redox homeostasis"/>
    <property type="evidence" value="ECO:0007669"/>
    <property type="project" value="TreeGrafter"/>
</dbReference>
<keyword evidence="1 6" id="KW-0575">Peroxidase</keyword>
<evidence type="ECO:0000313" key="10">
    <source>
        <dbReference type="Proteomes" id="UP000239896"/>
    </source>
</evidence>
<evidence type="ECO:0000256" key="3">
    <source>
        <dbReference type="ARBA" id="ARBA00023002"/>
    </source>
</evidence>
<dbReference type="AlphaFoldDB" id="A0A2T0VP39"/>
<evidence type="ECO:0000256" key="7">
    <source>
        <dbReference type="SAM" id="MobiDB-lite"/>
    </source>
</evidence>
<dbReference type="GO" id="GO:0034599">
    <property type="term" value="P:cellular response to oxidative stress"/>
    <property type="evidence" value="ECO:0007669"/>
    <property type="project" value="InterPro"/>
</dbReference>
<sequence length="164" mass="17244">MTLSIGDRIPDITLKTNGPDGPQDLSTGEFFADRRVVLFAVPGAFTPGCSNTHMPGFVVRADDILARGADALACLSVNDAFVMGAWQKDQNAEAMTMLADGNAEFTLAIGMDKDATAGGMGIRSHRYALIAYDGVVEYLGVDTEKGVVDKSSAETILACLEHGG</sequence>
<comment type="function">
    <text evidence="6">Thiol-specific peroxidase that catalyzes the reduction of hydrogen peroxide and organic hydroperoxides to water and alcohols, respectively. Plays a role in cell protection against oxidative stress by detoxifying peroxides.</text>
</comment>